<evidence type="ECO:0000256" key="3">
    <source>
        <dbReference type="ARBA" id="ARBA00022448"/>
    </source>
</evidence>
<dbReference type="InterPro" id="IPR004692">
    <property type="entry name" value="SecG"/>
</dbReference>
<comment type="function">
    <text evidence="9">Involved in protein export. Participates in an early event of protein translocation.</text>
</comment>
<dbReference type="Proteomes" id="UP000228809">
    <property type="component" value="Unassembled WGS sequence"/>
</dbReference>
<keyword evidence="7 9" id="KW-0811">Translocation</keyword>
<comment type="subcellular location">
    <subcellularLocation>
        <location evidence="9">Cell membrane</location>
        <topology evidence="9">Multi-pass membrane protein</topology>
    </subcellularLocation>
    <subcellularLocation>
        <location evidence="1">Membrane</location>
        <topology evidence="1">Multi-pass membrane protein</topology>
    </subcellularLocation>
</comment>
<comment type="similarity">
    <text evidence="2 9">Belongs to the SecG family.</text>
</comment>
<keyword evidence="3 9" id="KW-0813">Transport</keyword>
<comment type="caution">
    <text evidence="10">The sequence shown here is derived from an EMBL/GenBank/DDBJ whole genome shotgun (WGS) entry which is preliminary data.</text>
</comment>
<dbReference type="AlphaFoldDB" id="A0A2M6WES9"/>
<evidence type="ECO:0000313" key="11">
    <source>
        <dbReference type="Proteomes" id="UP000228809"/>
    </source>
</evidence>
<evidence type="ECO:0000313" key="10">
    <source>
        <dbReference type="EMBL" id="PIT91292.1"/>
    </source>
</evidence>
<dbReference type="EMBL" id="PFBJ01000006">
    <property type="protein sequence ID" value="PIT91292.1"/>
    <property type="molecule type" value="Genomic_DNA"/>
</dbReference>
<protein>
    <recommendedName>
        <fullName evidence="9">Protein-export membrane protein SecG</fullName>
    </recommendedName>
</protein>
<evidence type="ECO:0000256" key="9">
    <source>
        <dbReference type="RuleBase" id="RU365087"/>
    </source>
</evidence>
<dbReference type="GO" id="GO:0015450">
    <property type="term" value="F:protein-transporting ATPase activity"/>
    <property type="evidence" value="ECO:0007669"/>
    <property type="project" value="UniProtKB-UniRule"/>
</dbReference>
<dbReference type="GO" id="GO:0009306">
    <property type="term" value="P:protein secretion"/>
    <property type="evidence" value="ECO:0007669"/>
    <property type="project" value="UniProtKB-UniRule"/>
</dbReference>
<organism evidence="10 11">
    <name type="scientific">Candidatus Kaiserbacteria bacterium CG10_big_fil_rev_8_21_14_0_10_49_17</name>
    <dbReference type="NCBI Taxonomy" id="1974609"/>
    <lineage>
        <taxon>Bacteria</taxon>
        <taxon>Candidatus Kaiseribacteriota</taxon>
    </lineage>
</organism>
<dbReference type="NCBIfam" id="TIGR00810">
    <property type="entry name" value="secG"/>
    <property type="match status" value="1"/>
</dbReference>
<reference evidence="11" key="1">
    <citation type="submission" date="2017-09" db="EMBL/GenBank/DDBJ databases">
        <title>Depth-based differentiation of microbial function through sediment-hosted aquifers and enrichment of novel symbionts in the deep terrestrial subsurface.</title>
        <authorList>
            <person name="Probst A.J."/>
            <person name="Ladd B."/>
            <person name="Jarett J.K."/>
            <person name="Geller-Mcgrath D.E."/>
            <person name="Sieber C.M.K."/>
            <person name="Emerson J.B."/>
            <person name="Anantharaman K."/>
            <person name="Thomas B.C."/>
            <person name="Malmstrom R."/>
            <person name="Stieglmeier M."/>
            <person name="Klingl A."/>
            <person name="Woyke T."/>
            <person name="Ryan C.M."/>
            <person name="Banfield J.F."/>
        </authorList>
    </citation>
    <scope>NUCLEOTIDE SEQUENCE [LARGE SCALE GENOMIC DNA]</scope>
</reference>
<evidence type="ECO:0000256" key="7">
    <source>
        <dbReference type="ARBA" id="ARBA00023010"/>
    </source>
</evidence>
<keyword evidence="4 9" id="KW-0812">Transmembrane</keyword>
<dbReference type="Pfam" id="PF03840">
    <property type="entry name" value="SecG"/>
    <property type="match status" value="1"/>
</dbReference>
<sequence>MLSTVLPYAQIVLSILLIIAVLLQQTGAGVGGAFGGDNFSAGFSTRRGFERTLFRATIVLGILFALSAFIALII</sequence>
<evidence type="ECO:0000256" key="8">
    <source>
        <dbReference type="ARBA" id="ARBA00023136"/>
    </source>
</evidence>
<dbReference type="GO" id="GO:0005886">
    <property type="term" value="C:plasma membrane"/>
    <property type="evidence" value="ECO:0007669"/>
    <property type="project" value="UniProtKB-SubCell"/>
</dbReference>
<evidence type="ECO:0000256" key="6">
    <source>
        <dbReference type="ARBA" id="ARBA00022989"/>
    </source>
</evidence>
<evidence type="ECO:0000256" key="2">
    <source>
        <dbReference type="ARBA" id="ARBA00008445"/>
    </source>
</evidence>
<keyword evidence="6 9" id="KW-1133">Transmembrane helix</keyword>
<keyword evidence="9" id="KW-1003">Cell membrane</keyword>
<accession>A0A2M6WES9</accession>
<comment type="caution">
    <text evidence="9">Lacks conserved residue(s) required for the propagation of feature annotation.</text>
</comment>
<evidence type="ECO:0000256" key="5">
    <source>
        <dbReference type="ARBA" id="ARBA00022927"/>
    </source>
</evidence>
<evidence type="ECO:0000256" key="4">
    <source>
        <dbReference type="ARBA" id="ARBA00022692"/>
    </source>
</evidence>
<gene>
    <name evidence="10" type="primary">secG</name>
    <name evidence="10" type="ORF">COU17_01400</name>
</gene>
<proteinExistence type="inferred from homology"/>
<name>A0A2M6WES9_9BACT</name>
<keyword evidence="8 9" id="KW-0472">Membrane</keyword>
<feature type="transmembrane region" description="Helical" evidence="9">
    <location>
        <begin position="52"/>
        <end position="73"/>
    </location>
</feature>
<evidence type="ECO:0000256" key="1">
    <source>
        <dbReference type="ARBA" id="ARBA00004141"/>
    </source>
</evidence>
<keyword evidence="5 9" id="KW-0653">Protein transport</keyword>